<dbReference type="Gene3D" id="1.10.1240.10">
    <property type="entry name" value="Methionine synthase domain"/>
    <property type="match status" value="1"/>
</dbReference>
<sequence>MNAVPPKPDSTADTLTVGAAARRLGIAAPTLRSWERRYGLSPSARSAGGHRRYSPEDLARLQALVGMVNQGVPTAEAASAVRDRIYPAQSPTVTSATSVAEGTLRHSVQKRGFAVRSSGRAKSAGPGKLADLFELANAMDGERLTHEVARSLDRSGAVEAWTSRLAPLLVEVGDQWERTGACVEIEHLASDAVAGGLRYHTRRAVERYKPDETERPVVLACLEKEDHALPLLAVAAALAERSIRVRTLGAATPVSSLSTAVRRIRPSAVFIWSSAPETADTDALRMLARTRPSYSLVVGGPGWQVPGTPDGWVNSLADAVTSLVTAVRPETAVRA</sequence>
<dbReference type="CDD" id="cd01104">
    <property type="entry name" value="HTH_MlrA-CarA"/>
    <property type="match status" value="1"/>
</dbReference>
<comment type="caution">
    <text evidence="3">The sequence shown here is derived from an EMBL/GenBank/DDBJ whole genome shotgun (WGS) entry which is preliminary data.</text>
</comment>
<dbReference type="InterPro" id="IPR047057">
    <property type="entry name" value="MerR_fam"/>
</dbReference>
<organism evidence="3 4">
    <name type="scientific">Kribbella orskensis</name>
    <dbReference type="NCBI Taxonomy" id="2512216"/>
    <lineage>
        <taxon>Bacteria</taxon>
        <taxon>Bacillati</taxon>
        <taxon>Actinomycetota</taxon>
        <taxon>Actinomycetes</taxon>
        <taxon>Propionibacteriales</taxon>
        <taxon>Kribbellaceae</taxon>
        <taxon>Kribbella</taxon>
    </lineage>
</organism>
<proteinExistence type="predicted"/>
<evidence type="ECO:0000259" key="2">
    <source>
        <dbReference type="PROSITE" id="PS50937"/>
    </source>
</evidence>
<dbReference type="SUPFAM" id="SSF52242">
    <property type="entry name" value="Cobalamin (vitamin B12)-binding domain"/>
    <property type="match status" value="1"/>
</dbReference>
<dbReference type="PROSITE" id="PS50937">
    <property type="entry name" value="HTH_MERR_2"/>
    <property type="match status" value="1"/>
</dbReference>
<dbReference type="InterPro" id="IPR009061">
    <property type="entry name" value="DNA-bd_dom_put_sf"/>
</dbReference>
<keyword evidence="1" id="KW-0238">DNA-binding</keyword>
<gene>
    <name evidence="3" type="ORF">EV644_102668</name>
</gene>
<dbReference type="PANTHER" id="PTHR30204:SF97">
    <property type="entry name" value="MERR FAMILY REGULATORY PROTEIN"/>
    <property type="match status" value="1"/>
</dbReference>
<accession>A0ABY2BSR3</accession>
<protein>
    <submittedName>
        <fullName evidence="3">MerR-like DNA binding protein</fullName>
    </submittedName>
</protein>
<keyword evidence="4" id="KW-1185">Reference proteome</keyword>
<dbReference type="SUPFAM" id="SSF46955">
    <property type="entry name" value="Putative DNA-binding domain"/>
    <property type="match status" value="1"/>
</dbReference>
<dbReference type="InterPro" id="IPR036724">
    <property type="entry name" value="Cobalamin-bd_sf"/>
</dbReference>
<reference evidence="3 4" key="1">
    <citation type="journal article" date="2015" name="Stand. Genomic Sci.">
        <title>Genomic Encyclopedia of Bacterial and Archaeal Type Strains, Phase III: the genomes of soil and plant-associated and newly described type strains.</title>
        <authorList>
            <person name="Whitman W.B."/>
            <person name="Woyke T."/>
            <person name="Klenk H.P."/>
            <person name="Zhou Y."/>
            <person name="Lilburn T.G."/>
            <person name="Beck B.J."/>
            <person name="De Vos P."/>
            <person name="Vandamme P."/>
            <person name="Eisen J.A."/>
            <person name="Garrity G."/>
            <person name="Hugenholtz P."/>
            <person name="Kyrpides N.C."/>
        </authorList>
    </citation>
    <scope>NUCLEOTIDE SEQUENCE [LARGE SCALE GENOMIC DNA]</scope>
    <source>
        <strain evidence="3 4">VKM Ac-2538</strain>
    </source>
</reference>
<dbReference type="Pfam" id="PF13411">
    <property type="entry name" value="MerR_1"/>
    <property type="match status" value="1"/>
</dbReference>
<dbReference type="Proteomes" id="UP000295818">
    <property type="component" value="Unassembled WGS sequence"/>
</dbReference>
<dbReference type="Gene3D" id="3.40.50.280">
    <property type="entry name" value="Cobalamin-binding domain"/>
    <property type="match status" value="1"/>
</dbReference>
<dbReference type="SMART" id="SM00422">
    <property type="entry name" value="HTH_MERR"/>
    <property type="match status" value="1"/>
</dbReference>
<dbReference type="Pfam" id="PF02607">
    <property type="entry name" value="B12-binding_2"/>
    <property type="match status" value="1"/>
</dbReference>
<dbReference type="EMBL" id="SLWM01000002">
    <property type="protein sequence ID" value="TCO29947.1"/>
    <property type="molecule type" value="Genomic_DNA"/>
</dbReference>
<dbReference type="InterPro" id="IPR003759">
    <property type="entry name" value="Cbl-bd_cap"/>
</dbReference>
<name>A0ABY2BSR3_9ACTN</name>
<evidence type="ECO:0000313" key="4">
    <source>
        <dbReference type="Proteomes" id="UP000295818"/>
    </source>
</evidence>
<evidence type="ECO:0000256" key="1">
    <source>
        <dbReference type="ARBA" id="ARBA00023125"/>
    </source>
</evidence>
<feature type="domain" description="HTH merR-type" evidence="2">
    <location>
        <begin position="14"/>
        <end position="83"/>
    </location>
</feature>
<dbReference type="PANTHER" id="PTHR30204">
    <property type="entry name" value="REDOX-CYCLING DRUG-SENSING TRANSCRIPTIONAL ACTIVATOR SOXR"/>
    <property type="match status" value="1"/>
</dbReference>
<dbReference type="RefSeq" id="WP_132187736.1">
    <property type="nucleotide sequence ID" value="NZ_SLWM01000002.1"/>
</dbReference>
<evidence type="ECO:0000313" key="3">
    <source>
        <dbReference type="EMBL" id="TCO29947.1"/>
    </source>
</evidence>
<dbReference type="InterPro" id="IPR036594">
    <property type="entry name" value="Meth_synthase_dom"/>
</dbReference>
<dbReference type="Gene3D" id="1.10.1660.10">
    <property type="match status" value="1"/>
</dbReference>
<dbReference type="InterPro" id="IPR000551">
    <property type="entry name" value="MerR-type_HTH_dom"/>
</dbReference>